<evidence type="ECO:0000313" key="1">
    <source>
        <dbReference type="EMBL" id="CAH1792860.1"/>
    </source>
</evidence>
<dbReference type="AlphaFoldDB" id="A0A8J1Y6S4"/>
<keyword evidence="2" id="KW-1185">Reference proteome</keyword>
<name>A0A8J1Y6S4_OWEFU</name>
<organism evidence="1 2">
    <name type="scientific">Owenia fusiformis</name>
    <name type="common">Polychaete worm</name>
    <dbReference type="NCBI Taxonomy" id="6347"/>
    <lineage>
        <taxon>Eukaryota</taxon>
        <taxon>Metazoa</taxon>
        <taxon>Spiralia</taxon>
        <taxon>Lophotrochozoa</taxon>
        <taxon>Annelida</taxon>
        <taxon>Polychaeta</taxon>
        <taxon>Sedentaria</taxon>
        <taxon>Canalipalpata</taxon>
        <taxon>Sabellida</taxon>
        <taxon>Oweniida</taxon>
        <taxon>Oweniidae</taxon>
        <taxon>Owenia</taxon>
    </lineage>
</organism>
<reference evidence="1" key="1">
    <citation type="submission" date="2022-03" db="EMBL/GenBank/DDBJ databases">
        <authorList>
            <person name="Martin C."/>
        </authorList>
    </citation>
    <scope>NUCLEOTIDE SEQUENCE</scope>
</reference>
<accession>A0A8J1Y6S4</accession>
<gene>
    <name evidence="1" type="ORF">OFUS_LOCUS17781</name>
</gene>
<dbReference type="InterPro" id="IPR021829">
    <property type="entry name" value="DUF3419"/>
</dbReference>
<dbReference type="EMBL" id="CAIIXF020000008">
    <property type="protein sequence ID" value="CAH1792860.1"/>
    <property type="molecule type" value="Genomic_DNA"/>
</dbReference>
<dbReference type="PANTHER" id="PTHR47473">
    <property type="entry name" value="BTA1P"/>
    <property type="match status" value="1"/>
</dbReference>
<dbReference type="Pfam" id="PF11899">
    <property type="entry name" value="DUF3419"/>
    <property type="match status" value="1"/>
</dbReference>
<proteinExistence type="predicted"/>
<dbReference type="OrthoDB" id="10016743at2759"/>
<dbReference type="PANTHER" id="PTHR47473:SF1">
    <property type="entry name" value="METHYLTRANSFERASE DOMAIN-CONTAINING PROTEIN"/>
    <property type="match status" value="1"/>
</dbReference>
<dbReference type="Proteomes" id="UP000749559">
    <property type="component" value="Unassembled WGS sequence"/>
</dbReference>
<feature type="non-terminal residue" evidence="1">
    <location>
        <position position="400"/>
    </location>
</feature>
<evidence type="ECO:0000313" key="2">
    <source>
        <dbReference type="Proteomes" id="UP000749559"/>
    </source>
</evidence>
<comment type="caution">
    <text evidence="1">The sequence shown here is derived from an EMBL/GenBank/DDBJ whole genome shotgun (WGS) entry which is preliminary data.</text>
</comment>
<sequence length="400" mass="46327">KTAMFLLSAFRLMPYQKILKASLPLNTGYRLYYGKPIGKKQIQEEVFFSQNYIDMERVNTMMKIKSGDRILTIAANGAHALSKLLADPKEVIALDVSAPQLHMAKLQTTGMELLSRSDFCTLIGINRRKIAESERLELYEHIRSALKPETKAYWEKHLNCIEDGLLYCGHQDRIVNEFSKSRLPEIHDDSTIKQYLELGDDMDEQLRFHSEIWNSKPWKKEYTDMRNKFAAQVYDPPDDGINYGLACLKQFDRMVQHVPNNKNEFLEALLTGDVTEECRLPAYLREGNYEFIKERLNRISWIQADIAEYIGDVSKRKNTPKFDGINFTTALSYMQKTPYKLNTMMNHAAVICNTGSKLVYYTLEEFKILFPDNMMDKLIKYDGQDNKFGLLFIPTVATVL</sequence>
<protein>
    <submittedName>
        <fullName evidence="1">Uncharacterized protein</fullName>
    </submittedName>
</protein>